<dbReference type="GO" id="GO:0006071">
    <property type="term" value="P:glycerol metabolic process"/>
    <property type="evidence" value="ECO:0007669"/>
    <property type="project" value="InterPro"/>
</dbReference>
<evidence type="ECO:0000313" key="4">
    <source>
        <dbReference type="Proteomes" id="UP000183567"/>
    </source>
</evidence>
<comment type="caution">
    <text evidence="3">The sequence shown here is derived from an EMBL/GenBank/DDBJ whole genome shotgun (WGS) entry which is preliminary data.</text>
</comment>
<dbReference type="OrthoDB" id="1724672at2759"/>
<feature type="region of interest" description="Disordered" evidence="1">
    <location>
        <begin position="104"/>
        <end position="140"/>
    </location>
</feature>
<dbReference type="GO" id="GO:0004371">
    <property type="term" value="F:glycerone kinase activity"/>
    <property type="evidence" value="ECO:0007669"/>
    <property type="project" value="InterPro"/>
</dbReference>
<feature type="domain" description="DhaK" evidence="2">
    <location>
        <begin position="1"/>
        <end position="96"/>
    </location>
</feature>
<sequence>MITSTTDKERSFVPFKNDGTDRVALVNSLEGLGELELGGVVAEVQRALNKSGIKVTRLLSGSFMVSTCPDFQSSCFCSPSQTRRELPSMISSCLYLMIVPTPQVGSGPPGSSQSRHLRPPFLPQPTEKPGQLHRAHPPSRTLVDPLNAFVAARGV</sequence>
<name>A0A1J8Q825_9AGAM</name>
<dbReference type="EMBL" id="LVVM01002157">
    <property type="protein sequence ID" value="OJA17181.1"/>
    <property type="molecule type" value="Genomic_DNA"/>
</dbReference>
<evidence type="ECO:0000313" key="3">
    <source>
        <dbReference type="EMBL" id="OJA17181.1"/>
    </source>
</evidence>
<protein>
    <recommendedName>
        <fullName evidence="2">DhaK domain-containing protein</fullName>
    </recommendedName>
</protein>
<reference evidence="3 4" key="1">
    <citation type="submission" date="2016-03" db="EMBL/GenBank/DDBJ databases">
        <title>Comparative genomics of the ectomycorrhizal sister species Rhizopogon vinicolor and Rhizopogon vesiculosus (Basidiomycota: Boletales) reveals a divergence of the mating type B locus.</title>
        <authorList>
            <person name="Mujic A.B."/>
            <person name="Kuo A."/>
            <person name="Tritt A."/>
            <person name="Lipzen A."/>
            <person name="Chen C."/>
            <person name="Johnson J."/>
            <person name="Sharma A."/>
            <person name="Barry K."/>
            <person name="Grigoriev I.V."/>
            <person name="Spatafora J.W."/>
        </authorList>
    </citation>
    <scope>NUCLEOTIDE SEQUENCE [LARGE SCALE GENOMIC DNA]</scope>
    <source>
        <strain evidence="3 4">AM-OR11-056</strain>
    </source>
</reference>
<evidence type="ECO:0000256" key="1">
    <source>
        <dbReference type="SAM" id="MobiDB-lite"/>
    </source>
</evidence>
<organism evidence="3 4">
    <name type="scientific">Rhizopogon vesiculosus</name>
    <dbReference type="NCBI Taxonomy" id="180088"/>
    <lineage>
        <taxon>Eukaryota</taxon>
        <taxon>Fungi</taxon>
        <taxon>Dikarya</taxon>
        <taxon>Basidiomycota</taxon>
        <taxon>Agaricomycotina</taxon>
        <taxon>Agaricomycetes</taxon>
        <taxon>Agaricomycetidae</taxon>
        <taxon>Boletales</taxon>
        <taxon>Suillineae</taxon>
        <taxon>Rhizopogonaceae</taxon>
        <taxon>Rhizopogon</taxon>
    </lineage>
</organism>
<proteinExistence type="predicted"/>
<dbReference type="PROSITE" id="PS51481">
    <property type="entry name" value="DHAK"/>
    <property type="match status" value="1"/>
</dbReference>
<feature type="compositionally biased region" description="Low complexity" evidence="1">
    <location>
        <begin position="104"/>
        <end position="114"/>
    </location>
</feature>
<dbReference type="Gene3D" id="3.30.1180.20">
    <property type="entry name" value="Dihydroxyacetone kinase, domain 2"/>
    <property type="match status" value="1"/>
</dbReference>
<keyword evidence="4" id="KW-1185">Reference proteome</keyword>
<dbReference type="Proteomes" id="UP000183567">
    <property type="component" value="Unassembled WGS sequence"/>
</dbReference>
<dbReference type="AlphaFoldDB" id="A0A1J8Q825"/>
<dbReference type="STRING" id="180088.A0A1J8Q825"/>
<dbReference type="InterPro" id="IPR004006">
    <property type="entry name" value="DhaK_dom"/>
</dbReference>
<gene>
    <name evidence="3" type="ORF">AZE42_00219</name>
</gene>
<evidence type="ECO:0000259" key="2">
    <source>
        <dbReference type="PROSITE" id="PS51481"/>
    </source>
</evidence>
<accession>A0A1J8Q825</accession>
<dbReference type="SUPFAM" id="SSF82549">
    <property type="entry name" value="DAK1/DegV-like"/>
    <property type="match status" value="1"/>
</dbReference>